<comment type="caution">
    <text evidence="1">The sequence shown here is derived from an EMBL/GenBank/DDBJ whole genome shotgun (WGS) entry which is preliminary data.</text>
</comment>
<name>A0ABP9I114_9ACTN</name>
<protein>
    <submittedName>
        <fullName evidence="1">Uncharacterized protein</fullName>
    </submittedName>
</protein>
<gene>
    <name evidence="1" type="ORF">GCM10023205_63100</name>
</gene>
<proteinExistence type="predicted"/>
<organism evidence="1 2">
    <name type="scientific">Yinghuangia aomiensis</name>
    <dbReference type="NCBI Taxonomy" id="676205"/>
    <lineage>
        <taxon>Bacteria</taxon>
        <taxon>Bacillati</taxon>
        <taxon>Actinomycetota</taxon>
        <taxon>Actinomycetes</taxon>
        <taxon>Kitasatosporales</taxon>
        <taxon>Streptomycetaceae</taxon>
        <taxon>Yinghuangia</taxon>
    </lineage>
</organism>
<accession>A0ABP9I114</accession>
<reference evidence="2" key="1">
    <citation type="journal article" date="2019" name="Int. J. Syst. Evol. Microbiol.">
        <title>The Global Catalogue of Microorganisms (GCM) 10K type strain sequencing project: providing services to taxonomists for standard genome sequencing and annotation.</title>
        <authorList>
            <consortium name="The Broad Institute Genomics Platform"/>
            <consortium name="The Broad Institute Genome Sequencing Center for Infectious Disease"/>
            <person name="Wu L."/>
            <person name="Ma J."/>
        </authorList>
    </citation>
    <scope>NUCLEOTIDE SEQUENCE [LARGE SCALE GENOMIC DNA]</scope>
    <source>
        <strain evidence="2">JCM 17986</strain>
    </source>
</reference>
<keyword evidence="2" id="KW-1185">Reference proteome</keyword>
<dbReference type="EMBL" id="BAABHS010000028">
    <property type="protein sequence ID" value="GAA4984415.1"/>
    <property type="molecule type" value="Genomic_DNA"/>
</dbReference>
<evidence type="ECO:0000313" key="2">
    <source>
        <dbReference type="Proteomes" id="UP001500466"/>
    </source>
</evidence>
<sequence>MSCRTAYILRDADGRCLVTAEKHSWWDLGRAEHVDGMLEMIRRTGIPTDDGRAADFVDGWHCRAVAIDMVERRVRHFQCGMSLHSAAHADSFAAWVAAAPVWSGWDVGYAWGGRQGLLDVVPQAAPAVAPDDPAPADVPLAALCARDEWFVGWDAGRSEITVKYAESSADWFHSCCSVVSVVRPDDVVLDYRLEYWDVVGWLTRHGEAVVPALSAEAPYPLPGESTVGRSAGAVLDTASRRLRYWTADSVPPAAHERLAAAWPGWRTERLPYGYPGHLACTGRTDHDALSSPEQLRGEGWDDALLAHRDAGRRRLAVPADTLRACRIVVVDD</sequence>
<evidence type="ECO:0000313" key="1">
    <source>
        <dbReference type="EMBL" id="GAA4984415.1"/>
    </source>
</evidence>
<dbReference type="Proteomes" id="UP001500466">
    <property type="component" value="Unassembled WGS sequence"/>
</dbReference>
<dbReference type="RefSeq" id="WP_345679165.1">
    <property type="nucleotide sequence ID" value="NZ_BAABHS010000028.1"/>
</dbReference>